<protein>
    <submittedName>
        <fullName evidence="2">Uncharacterized protein</fullName>
    </submittedName>
</protein>
<reference evidence="3" key="1">
    <citation type="journal article" date="2002" name="Science">
        <title>The draft genome of Ciona intestinalis: insights into chordate and vertebrate origins.</title>
        <authorList>
            <person name="Dehal P."/>
            <person name="Satou Y."/>
            <person name="Campbell R.K."/>
            <person name="Chapman J."/>
            <person name="Degnan B."/>
            <person name="De Tomaso A."/>
            <person name="Davidson B."/>
            <person name="Di Gregorio A."/>
            <person name="Gelpke M."/>
            <person name="Goodstein D.M."/>
            <person name="Harafuji N."/>
            <person name="Hastings K.E."/>
            <person name="Ho I."/>
            <person name="Hotta K."/>
            <person name="Huang W."/>
            <person name="Kawashima T."/>
            <person name="Lemaire P."/>
            <person name="Martinez D."/>
            <person name="Meinertzhagen I.A."/>
            <person name="Necula S."/>
            <person name="Nonaka M."/>
            <person name="Putnam N."/>
            <person name="Rash S."/>
            <person name="Saiga H."/>
            <person name="Satake M."/>
            <person name="Terry A."/>
            <person name="Yamada L."/>
            <person name="Wang H.G."/>
            <person name="Awazu S."/>
            <person name="Azumi K."/>
            <person name="Boore J."/>
            <person name="Branno M."/>
            <person name="Chin-Bow S."/>
            <person name="DeSantis R."/>
            <person name="Doyle S."/>
            <person name="Francino P."/>
            <person name="Keys D.N."/>
            <person name="Haga S."/>
            <person name="Hayashi H."/>
            <person name="Hino K."/>
            <person name="Imai K.S."/>
            <person name="Inaba K."/>
            <person name="Kano S."/>
            <person name="Kobayashi K."/>
            <person name="Kobayashi M."/>
            <person name="Lee B.I."/>
            <person name="Makabe K.W."/>
            <person name="Manohar C."/>
            <person name="Matassi G."/>
            <person name="Medina M."/>
            <person name="Mochizuki Y."/>
            <person name="Mount S."/>
            <person name="Morishita T."/>
            <person name="Miura S."/>
            <person name="Nakayama A."/>
            <person name="Nishizaka S."/>
            <person name="Nomoto H."/>
            <person name="Ohta F."/>
            <person name="Oishi K."/>
            <person name="Rigoutsos I."/>
            <person name="Sano M."/>
            <person name="Sasaki A."/>
            <person name="Sasakura Y."/>
            <person name="Shoguchi E."/>
            <person name="Shin-i T."/>
            <person name="Spagnuolo A."/>
            <person name="Stainier D."/>
            <person name="Suzuki M.M."/>
            <person name="Tassy O."/>
            <person name="Takatori N."/>
            <person name="Tokuoka M."/>
            <person name="Yagi K."/>
            <person name="Yoshizaki F."/>
            <person name="Wada S."/>
            <person name="Zhang C."/>
            <person name="Hyatt P.D."/>
            <person name="Larimer F."/>
            <person name="Detter C."/>
            <person name="Doggett N."/>
            <person name="Glavina T."/>
            <person name="Hawkins T."/>
            <person name="Richardson P."/>
            <person name="Lucas S."/>
            <person name="Kohara Y."/>
            <person name="Levine M."/>
            <person name="Satoh N."/>
            <person name="Rokhsar D.S."/>
        </authorList>
    </citation>
    <scope>NUCLEOTIDE SEQUENCE [LARGE SCALE GENOMIC DNA]</scope>
</reference>
<dbReference type="Ensembl" id="ENSCINT00000033034.1">
    <property type="protein sequence ID" value="ENSCINP00000034196.1"/>
    <property type="gene ID" value="ENSCING00000022183.1"/>
</dbReference>
<proteinExistence type="predicted"/>
<dbReference type="AlphaFoldDB" id="H2XX12"/>
<keyword evidence="3" id="KW-1185">Reference proteome</keyword>
<accession>H2XX12</accession>
<reference evidence="2" key="4">
    <citation type="submission" date="2025-09" db="UniProtKB">
        <authorList>
            <consortium name="Ensembl"/>
        </authorList>
    </citation>
    <scope>IDENTIFICATION</scope>
</reference>
<organism evidence="2 3">
    <name type="scientific">Ciona intestinalis</name>
    <name type="common">Transparent sea squirt</name>
    <name type="synonym">Ascidia intestinalis</name>
    <dbReference type="NCBI Taxonomy" id="7719"/>
    <lineage>
        <taxon>Eukaryota</taxon>
        <taxon>Metazoa</taxon>
        <taxon>Chordata</taxon>
        <taxon>Tunicata</taxon>
        <taxon>Ascidiacea</taxon>
        <taxon>Phlebobranchia</taxon>
        <taxon>Cionidae</taxon>
        <taxon>Ciona</taxon>
    </lineage>
</organism>
<dbReference type="EMBL" id="EAAA01001086">
    <property type="status" value="NOT_ANNOTATED_CDS"/>
    <property type="molecule type" value="Genomic_DNA"/>
</dbReference>
<feature type="compositionally biased region" description="Basic and acidic residues" evidence="1">
    <location>
        <begin position="109"/>
        <end position="119"/>
    </location>
</feature>
<evidence type="ECO:0000313" key="2">
    <source>
        <dbReference type="Ensembl" id="ENSCINP00000034196.1"/>
    </source>
</evidence>
<evidence type="ECO:0000313" key="3">
    <source>
        <dbReference type="Proteomes" id="UP000008144"/>
    </source>
</evidence>
<sequence>MRHKYQKMLLLRHSQVLLRHNPDKRTVFLVNHFQIQMLNTIAYWAGFGSNDTPVVDDNLSFITKETGDWTLVDLENQNEASMHVGALNARENLLIEHPSMFVKPAEPSEEPKNKTESRSVQRHKGAPTSLRRSHRRASRQASCVISQMHRSNQIKRDVARSNKAMQKMRQIVHQ</sequence>
<reference evidence="2" key="3">
    <citation type="submission" date="2025-08" db="UniProtKB">
        <authorList>
            <consortium name="Ensembl"/>
        </authorList>
    </citation>
    <scope>IDENTIFICATION</scope>
</reference>
<feature type="region of interest" description="Disordered" evidence="1">
    <location>
        <begin position="102"/>
        <end position="174"/>
    </location>
</feature>
<feature type="compositionally biased region" description="Basic residues" evidence="1">
    <location>
        <begin position="120"/>
        <end position="138"/>
    </location>
</feature>
<name>H2XX12_CIOIN</name>
<dbReference type="HOGENOM" id="CLU_1543488_0_0_1"/>
<evidence type="ECO:0000256" key="1">
    <source>
        <dbReference type="SAM" id="MobiDB-lite"/>
    </source>
</evidence>
<dbReference type="InParanoid" id="H2XX12"/>
<dbReference type="Proteomes" id="UP000008144">
    <property type="component" value="Chromosome 13"/>
</dbReference>
<reference evidence="2" key="2">
    <citation type="journal article" date="2008" name="Genome Biol.">
        <title>Improved genome assembly and evidence-based global gene model set for the chordate Ciona intestinalis: new insight into intron and operon populations.</title>
        <authorList>
            <person name="Satou Y."/>
            <person name="Mineta K."/>
            <person name="Ogasawara M."/>
            <person name="Sasakura Y."/>
            <person name="Shoguchi E."/>
            <person name="Ueno K."/>
            <person name="Yamada L."/>
            <person name="Matsumoto J."/>
            <person name="Wasserscheid J."/>
            <person name="Dewar K."/>
            <person name="Wiley G.B."/>
            <person name="Macmil S.L."/>
            <person name="Roe B.A."/>
            <person name="Zeller R.W."/>
            <person name="Hastings K.E."/>
            <person name="Lemaire P."/>
            <person name="Lindquist E."/>
            <person name="Endo T."/>
            <person name="Hotta K."/>
            <person name="Inaba K."/>
        </authorList>
    </citation>
    <scope>NUCLEOTIDE SEQUENCE [LARGE SCALE GENOMIC DNA]</scope>
    <source>
        <strain evidence="2">wild type</strain>
    </source>
</reference>